<dbReference type="Proteomes" id="UP000504638">
    <property type="component" value="Unplaced"/>
</dbReference>
<name>A0A6G1FUY1_9PEZI</name>
<feature type="domain" description="DUF7770" evidence="1">
    <location>
        <begin position="22"/>
        <end position="174"/>
    </location>
</feature>
<proteinExistence type="predicted"/>
<gene>
    <name evidence="2 4" type="ORF">P152DRAFT_461279</name>
</gene>
<reference evidence="4" key="3">
    <citation type="submission" date="2025-04" db="UniProtKB">
        <authorList>
            <consortium name="RefSeq"/>
        </authorList>
    </citation>
    <scope>IDENTIFICATION</scope>
    <source>
        <strain evidence="4">CBS 781.70</strain>
    </source>
</reference>
<reference evidence="2 4" key="1">
    <citation type="submission" date="2020-01" db="EMBL/GenBank/DDBJ databases">
        <authorList>
            <consortium name="DOE Joint Genome Institute"/>
            <person name="Haridas S."/>
            <person name="Albert R."/>
            <person name="Binder M."/>
            <person name="Bloem J."/>
            <person name="Labutti K."/>
            <person name="Salamov A."/>
            <person name="Andreopoulos B."/>
            <person name="Baker S.E."/>
            <person name="Barry K."/>
            <person name="Bills G."/>
            <person name="Bluhm B.H."/>
            <person name="Cannon C."/>
            <person name="Castanera R."/>
            <person name="Culley D.E."/>
            <person name="Daum C."/>
            <person name="Ezra D."/>
            <person name="Gonzalez J.B."/>
            <person name="Henrissat B."/>
            <person name="Kuo A."/>
            <person name="Liang C."/>
            <person name="Lipzen A."/>
            <person name="Lutzoni F."/>
            <person name="Magnuson J."/>
            <person name="Mondo S."/>
            <person name="Nolan M."/>
            <person name="Ohm R."/>
            <person name="Pangilinan J."/>
            <person name="Park H.-J."/>
            <person name="Ramirez L."/>
            <person name="Alfaro M."/>
            <person name="Sun H."/>
            <person name="Tritt A."/>
            <person name="Yoshinaga Y."/>
            <person name="Zwiers L.-H."/>
            <person name="Turgeon B.G."/>
            <person name="Goodwin S.B."/>
            <person name="Spatafora J.W."/>
            <person name="Crous P.W."/>
            <person name="Grigoriev I.V."/>
        </authorList>
    </citation>
    <scope>NUCLEOTIDE SEQUENCE</scope>
    <source>
        <strain evidence="2 4">CBS 781.70</strain>
    </source>
</reference>
<dbReference type="EMBL" id="ML975171">
    <property type="protein sequence ID" value="KAF1809594.1"/>
    <property type="molecule type" value="Genomic_DNA"/>
</dbReference>
<dbReference type="GeneID" id="54420661"/>
<reference evidence="4" key="2">
    <citation type="submission" date="2020-04" db="EMBL/GenBank/DDBJ databases">
        <authorList>
            <consortium name="NCBI Genome Project"/>
        </authorList>
    </citation>
    <scope>NUCLEOTIDE SEQUENCE</scope>
    <source>
        <strain evidence="4">CBS 781.70</strain>
    </source>
</reference>
<dbReference type="Pfam" id="PF24968">
    <property type="entry name" value="DUF7770"/>
    <property type="match status" value="1"/>
</dbReference>
<keyword evidence="3" id="KW-1185">Reference proteome</keyword>
<organism evidence="2">
    <name type="scientific">Eremomyces bilateralis CBS 781.70</name>
    <dbReference type="NCBI Taxonomy" id="1392243"/>
    <lineage>
        <taxon>Eukaryota</taxon>
        <taxon>Fungi</taxon>
        <taxon>Dikarya</taxon>
        <taxon>Ascomycota</taxon>
        <taxon>Pezizomycotina</taxon>
        <taxon>Dothideomycetes</taxon>
        <taxon>Dothideomycetes incertae sedis</taxon>
        <taxon>Eremomycetales</taxon>
        <taxon>Eremomycetaceae</taxon>
        <taxon>Eremomyces</taxon>
    </lineage>
</organism>
<evidence type="ECO:0000313" key="4">
    <source>
        <dbReference type="RefSeq" id="XP_033531225.1"/>
    </source>
</evidence>
<evidence type="ECO:0000259" key="1">
    <source>
        <dbReference type="Pfam" id="PF24968"/>
    </source>
</evidence>
<dbReference type="OrthoDB" id="3739692at2759"/>
<dbReference type="InterPro" id="IPR056672">
    <property type="entry name" value="DUF7770"/>
</dbReference>
<evidence type="ECO:0000313" key="2">
    <source>
        <dbReference type="EMBL" id="KAF1809594.1"/>
    </source>
</evidence>
<dbReference type="RefSeq" id="XP_033531225.1">
    <property type="nucleotide sequence ID" value="XM_033680091.1"/>
</dbReference>
<dbReference type="AlphaFoldDB" id="A0A6G1FUY1"/>
<protein>
    <recommendedName>
        <fullName evidence="1">DUF7770 domain-containing protein</fullName>
    </recommendedName>
</protein>
<sequence length="175" mass="19591">MSNNYDTDNFNTAELALQVVAIHICGYRNPSNTGDEDGNPPTNHWAAFMQLPTGGSVRLDMAPGYGSDGRRGKIELSSKKYTYTQNAIKTLSFGAIAYVTVQMVTEMINRNGRDKYNFTEEWEGCRFWIYTFISDLEAAGIIPAGSAQATWAAVSYYWRSPSGQELRDVKQGEFR</sequence>
<evidence type="ECO:0000313" key="3">
    <source>
        <dbReference type="Proteomes" id="UP000504638"/>
    </source>
</evidence>
<accession>A0A6G1FUY1</accession>